<sequence length="64" mass="6732">MRNISKKICLGLILSVGFASIADAGRGRQPCSGSKGGVKHCTAEGKFMCRDGSVSQSKKRCTGR</sequence>
<dbReference type="EMBL" id="JAOECG010000032">
    <property type="protein sequence ID" value="MDG9788443.1"/>
    <property type="molecule type" value="Genomic_DNA"/>
</dbReference>
<organism evidence="3 4">
    <name type="scientific">Acinetobacter johnsonii</name>
    <dbReference type="NCBI Taxonomy" id="40214"/>
    <lineage>
        <taxon>Bacteria</taxon>
        <taxon>Pseudomonadati</taxon>
        <taxon>Pseudomonadota</taxon>
        <taxon>Gammaproteobacteria</taxon>
        <taxon>Moraxellales</taxon>
        <taxon>Moraxellaceae</taxon>
        <taxon>Acinetobacter</taxon>
    </lineage>
</organism>
<keyword evidence="1" id="KW-0732">Signal</keyword>
<evidence type="ECO:0000313" key="3">
    <source>
        <dbReference type="EMBL" id="WMG17435.1"/>
    </source>
</evidence>
<name>A0AAJ6ICH8_ACIJO</name>
<reference evidence="2" key="1">
    <citation type="submission" date="2022-09" db="EMBL/GenBank/DDBJ databases">
        <title>Intensive care unit water sources are persistently colonized with multi-drug resistant bacteria and are the site of extensive horizontal gene transfer of antibiotic resistance genes.</title>
        <authorList>
            <person name="Diorio-Toth L."/>
        </authorList>
    </citation>
    <scope>NUCLEOTIDE SEQUENCE</scope>
    <source>
        <strain evidence="2">GD04065</strain>
    </source>
</reference>
<dbReference type="RefSeq" id="WP_081241754.1">
    <property type="nucleotide sequence ID" value="NZ_CP121776.1"/>
</dbReference>
<evidence type="ECO:0000313" key="4">
    <source>
        <dbReference type="Proteomes" id="UP001244586"/>
    </source>
</evidence>
<gene>
    <name evidence="2" type="ORF">N7566_15925</name>
    <name evidence="3" type="ORF">QBJ73_13745</name>
</gene>
<feature type="signal peptide" evidence="1">
    <location>
        <begin position="1"/>
        <end position="24"/>
    </location>
</feature>
<protein>
    <submittedName>
        <fullName evidence="3">Uncharacterized protein</fullName>
    </submittedName>
</protein>
<keyword evidence="4" id="KW-1185">Reference proteome</keyword>
<evidence type="ECO:0000256" key="1">
    <source>
        <dbReference type="SAM" id="SignalP"/>
    </source>
</evidence>
<evidence type="ECO:0000313" key="2">
    <source>
        <dbReference type="EMBL" id="MDG9788443.1"/>
    </source>
</evidence>
<reference evidence="3 4" key="2">
    <citation type="submission" date="2023-04" db="EMBL/GenBank/DDBJ databases">
        <title>Acinetobacter johnsonii isolate AYTCM encoding NDM-1, OXA-58 and PER-1.</title>
        <authorList>
            <person name="Tian C."/>
            <person name="Wang S."/>
            <person name="Fan X."/>
            <person name="Xia D."/>
        </authorList>
    </citation>
    <scope>NUCLEOTIDE SEQUENCE [LARGE SCALE GENOMIC DNA]</scope>
    <source>
        <strain evidence="3 4">AYTCM</strain>
    </source>
</reference>
<dbReference type="EMBL" id="CP121776">
    <property type="protein sequence ID" value="WMG17435.1"/>
    <property type="molecule type" value="Genomic_DNA"/>
</dbReference>
<dbReference type="AlphaFoldDB" id="A0AAJ6ICH8"/>
<dbReference type="Proteomes" id="UP001157887">
    <property type="component" value="Unassembled WGS sequence"/>
</dbReference>
<feature type="chain" id="PRO_5044708046" evidence="1">
    <location>
        <begin position="25"/>
        <end position="64"/>
    </location>
</feature>
<dbReference type="Proteomes" id="UP001244586">
    <property type="component" value="Chromosome"/>
</dbReference>
<proteinExistence type="predicted"/>
<accession>A0AAJ6ICH8</accession>